<evidence type="ECO:0000256" key="1">
    <source>
        <dbReference type="SAM" id="MobiDB-lite"/>
    </source>
</evidence>
<accession>A0A3L6PMG8</accession>
<dbReference type="Proteomes" id="UP000275267">
    <property type="component" value="Unassembled WGS sequence"/>
</dbReference>
<comment type="caution">
    <text evidence="2">The sequence shown here is derived from an EMBL/GenBank/DDBJ whole genome shotgun (WGS) entry which is preliminary data.</text>
</comment>
<proteinExistence type="predicted"/>
<organism evidence="2 3">
    <name type="scientific">Panicum miliaceum</name>
    <name type="common">Proso millet</name>
    <name type="synonym">Broomcorn millet</name>
    <dbReference type="NCBI Taxonomy" id="4540"/>
    <lineage>
        <taxon>Eukaryota</taxon>
        <taxon>Viridiplantae</taxon>
        <taxon>Streptophyta</taxon>
        <taxon>Embryophyta</taxon>
        <taxon>Tracheophyta</taxon>
        <taxon>Spermatophyta</taxon>
        <taxon>Magnoliopsida</taxon>
        <taxon>Liliopsida</taxon>
        <taxon>Poales</taxon>
        <taxon>Poaceae</taxon>
        <taxon>PACMAD clade</taxon>
        <taxon>Panicoideae</taxon>
        <taxon>Panicodae</taxon>
        <taxon>Paniceae</taxon>
        <taxon>Panicinae</taxon>
        <taxon>Panicum</taxon>
        <taxon>Panicum sect. Panicum</taxon>
    </lineage>
</organism>
<gene>
    <name evidence="2" type="ORF">C2845_PM14G11320</name>
</gene>
<dbReference type="EMBL" id="PQIB02000016">
    <property type="protein sequence ID" value="RLM61043.1"/>
    <property type="molecule type" value="Genomic_DNA"/>
</dbReference>
<name>A0A3L6PMG8_PANMI</name>
<reference evidence="3" key="1">
    <citation type="journal article" date="2019" name="Nat. Commun.">
        <title>The genome of broomcorn millet.</title>
        <authorList>
            <person name="Zou C."/>
            <person name="Miki D."/>
            <person name="Li D."/>
            <person name="Tang Q."/>
            <person name="Xiao L."/>
            <person name="Rajput S."/>
            <person name="Deng P."/>
            <person name="Jia W."/>
            <person name="Huang R."/>
            <person name="Zhang M."/>
            <person name="Sun Y."/>
            <person name="Hu J."/>
            <person name="Fu X."/>
            <person name="Schnable P.S."/>
            <person name="Li F."/>
            <person name="Zhang H."/>
            <person name="Feng B."/>
            <person name="Zhu X."/>
            <person name="Liu R."/>
            <person name="Schnable J.C."/>
            <person name="Zhu J.-K."/>
            <person name="Zhang H."/>
        </authorList>
    </citation>
    <scope>NUCLEOTIDE SEQUENCE [LARGE SCALE GENOMIC DNA]</scope>
</reference>
<evidence type="ECO:0000313" key="3">
    <source>
        <dbReference type="Proteomes" id="UP000275267"/>
    </source>
</evidence>
<sequence>MFAQKKSSKGASPSVQLANTAVEASLLVTALQAQDTPDNSLFSYQIGDLLEEEEVTSRTVTLGEAPGEASRHSTTPESRHWLTGPRRRRNKGHIPPLKEPIASRC</sequence>
<evidence type="ECO:0000313" key="2">
    <source>
        <dbReference type="EMBL" id="RLM61043.1"/>
    </source>
</evidence>
<keyword evidence="3" id="KW-1185">Reference proteome</keyword>
<protein>
    <submittedName>
        <fullName evidence="2">Uncharacterized protein</fullName>
    </submittedName>
</protein>
<dbReference type="AlphaFoldDB" id="A0A3L6PMG8"/>
<feature type="region of interest" description="Disordered" evidence="1">
    <location>
        <begin position="59"/>
        <end position="105"/>
    </location>
</feature>